<feature type="domain" description="ABC transporter" evidence="4">
    <location>
        <begin position="4"/>
        <end position="230"/>
    </location>
</feature>
<dbReference type="PANTHER" id="PTHR42939:SF1">
    <property type="entry name" value="ABC TRANSPORTER ATP-BINDING PROTEIN ALBC-RELATED"/>
    <property type="match status" value="1"/>
</dbReference>
<evidence type="ECO:0000256" key="3">
    <source>
        <dbReference type="ARBA" id="ARBA00022840"/>
    </source>
</evidence>
<dbReference type="InterPro" id="IPR003439">
    <property type="entry name" value="ABC_transporter-like_ATP-bd"/>
</dbReference>
<accession>E6PG12</accession>
<dbReference type="InterPro" id="IPR027417">
    <property type="entry name" value="P-loop_NTPase"/>
</dbReference>
<name>E6PG12_9ZZZZ</name>
<dbReference type="GO" id="GO:0016887">
    <property type="term" value="F:ATP hydrolysis activity"/>
    <property type="evidence" value="ECO:0007669"/>
    <property type="project" value="InterPro"/>
</dbReference>
<reference evidence="5" key="1">
    <citation type="submission" date="2009-10" db="EMBL/GenBank/DDBJ databases">
        <title>Diversity of trophic interactions inside an arsenic-rich microbial ecosystem.</title>
        <authorList>
            <person name="Bertin P.N."/>
            <person name="Heinrich-Salmeron A."/>
            <person name="Pelletier E."/>
            <person name="Goulhen-Chollet F."/>
            <person name="Arsene-Ploetze F."/>
            <person name="Gallien S."/>
            <person name="Calteau A."/>
            <person name="Vallenet D."/>
            <person name="Casiot C."/>
            <person name="Chane-Woon-Ming B."/>
            <person name="Giloteaux L."/>
            <person name="Barakat M."/>
            <person name="Bonnefoy V."/>
            <person name="Bruneel O."/>
            <person name="Chandler M."/>
            <person name="Cleiss J."/>
            <person name="Duran R."/>
            <person name="Elbaz-Poulichet F."/>
            <person name="Fonknechten N."/>
            <person name="Lauga B."/>
            <person name="Mornico D."/>
            <person name="Ortet P."/>
            <person name="Schaeffer C."/>
            <person name="Siguier P."/>
            <person name="Alexander Thil Smith A."/>
            <person name="Van Dorsselaer A."/>
            <person name="Weissenbach J."/>
            <person name="Medigue C."/>
            <person name="Le Paslier D."/>
        </authorList>
    </citation>
    <scope>NUCLEOTIDE SEQUENCE</scope>
</reference>
<evidence type="ECO:0000313" key="5">
    <source>
        <dbReference type="EMBL" id="CBH75399.1"/>
    </source>
</evidence>
<evidence type="ECO:0000256" key="2">
    <source>
        <dbReference type="ARBA" id="ARBA00022741"/>
    </source>
</evidence>
<dbReference type="SMART" id="SM00382">
    <property type="entry name" value="AAA"/>
    <property type="match status" value="1"/>
</dbReference>
<dbReference type="SUPFAM" id="SSF52540">
    <property type="entry name" value="P-loop containing nucleoside triphosphate hydrolases"/>
    <property type="match status" value="1"/>
</dbReference>
<dbReference type="PROSITE" id="PS50893">
    <property type="entry name" value="ABC_TRANSPORTER_2"/>
    <property type="match status" value="1"/>
</dbReference>
<comment type="caution">
    <text evidence="5">The sequence shown here is derived from an EMBL/GenBank/DDBJ whole genome shotgun (WGS) entry which is preliminary data.</text>
</comment>
<protein>
    <recommendedName>
        <fullName evidence="4">ABC transporter domain-containing protein</fullName>
    </recommendedName>
</protein>
<dbReference type="EMBL" id="CABO01000013">
    <property type="protein sequence ID" value="CBI01016.1"/>
    <property type="molecule type" value="Genomic_DNA"/>
</dbReference>
<dbReference type="InterPro" id="IPR003593">
    <property type="entry name" value="AAA+_ATPase"/>
</dbReference>
<evidence type="ECO:0000259" key="4">
    <source>
        <dbReference type="PROSITE" id="PS50893"/>
    </source>
</evidence>
<dbReference type="CDD" id="cd03230">
    <property type="entry name" value="ABC_DR_subfamily_A"/>
    <property type="match status" value="1"/>
</dbReference>
<dbReference type="PANTHER" id="PTHR42939">
    <property type="entry name" value="ABC TRANSPORTER ATP-BINDING PROTEIN ALBC-RELATED"/>
    <property type="match status" value="1"/>
</dbReference>
<dbReference type="EMBL" id="CABL01000008">
    <property type="protein sequence ID" value="CBH75399.1"/>
    <property type="molecule type" value="Genomic_DNA"/>
</dbReference>
<dbReference type="AlphaFoldDB" id="E6PG12"/>
<organism evidence="5">
    <name type="scientific">mine drainage metagenome</name>
    <dbReference type="NCBI Taxonomy" id="410659"/>
    <lineage>
        <taxon>unclassified sequences</taxon>
        <taxon>metagenomes</taxon>
        <taxon>ecological metagenomes</taxon>
    </lineage>
</organism>
<dbReference type="InterPro" id="IPR051782">
    <property type="entry name" value="ABC_Transporter_VariousFunc"/>
</dbReference>
<keyword evidence="3" id="KW-0067">ATP-binding</keyword>
<proteinExistence type="predicted"/>
<gene>
    <name evidence="5" type="ORF">CARN1_1416</name>
    <name evidence="6" type="ORF">CARN4_0369</name>
</gene>
<dbReference type="GO" id="GO:0005524">
    <property type="term" value="F:ATP binding"/>
    <property type="evidence" value="ECO:0007669"/>
    <property type="project" value="UniProtKB-KW"/>
</dbReference>
<sequence length="236" mass="25585">MASLAIDGLTKRFGKKTAVDDLSFAVGAGEIVGLLGPNGAGKSTTFLALAGFLRPESGTISWDGVPLGPERGRVISLIPETPEVYPVLTIWEHLVFVAKSSRLAPGWESKGATLLERLGLADQRDTLGRALSKGMRQKTLIAATLLADTPVLLLDEPMIGLDPQGQRELREMLLQLRADGTAILISTHMIEQAQQLCDRIVIIKEGRFVAGGTFDELRERVGREDAEELFLELTRA</sequence>
<keyword evidence="2" id="KW-0547">Nucleotide-binding</keyword>
<dbReference type="Gene3D" id="3.40.50.300">
    <property type="entry name" value="P-loop containing nucleotide triphosphate hydrolases"/>
    <property type="match status" value="1"/>
</dbReference>
<keyword evidence="1" id="KW-0813">Transport</keyword>
<evidence type="ECO:0000313" key="6">
    <source>
        <dbReference type="EMBL" id="CBI01016.1"/>
    </source>
</evidence>
<evidence type="ECO:0000256" key="1">
    <source>
        <dbReference type="ARBA" id="ARBA00022448"/>
    </source>
</evidence>
<dbReference type="Pfam" id="PF00005">
    <property type="entry name" value="ABC_tran"/>
    <property type="match status" value="1"/>
</dbReference>